<dbReference type="PANTHER" id="PTHR43156">
    <property type="entry name" value="STAGE II SPORULATION PROTEIN E-RELATED"/>
    <property type="match status" value="1"/>
</dbReference>
<evidence type="ECO:0000259" key="3">
    <source>
        <dbReference type="PROSITE" id="PS51746"/>
    </source>
</evidence>
<feature type="transmembrane region" description="Helical" evidence="2">
    <location>
        <begin position="248"/>
        <end position="266"/>
    </location>
</feature>
<name>A0A017RTF9_9CLOT</name>
<organism evidence="4 5">
    <name type="scientific">Fervidicella metallireducens AeB</name>
    <dbReference type="NCBI Taxonomy" id="1403537"/>
    <lineage>
        <taxon>Bacteria</taxon>
        <taxon>Bacillati</taxon>
        <taxon>Bacillota</taxon>
        <taxon>Clostridia</taxon>
        <taxon>Eubacteriales</taxon>
        <taxon>Clostridiaceae</taxon>
        <taxon>Fervidicella</taxon>
    </lineage>
</organism>
<sequence>MIYQQEILPYKRVTKNNNQKTKKELKLISVSHIALYATVFFASRAVMLKGLMPFGIAMFTAAAGVLDRQLALLTGIFGVLGYISLLKGYVSLSRAVSLIITMMFIFFIKEKDKNRIYKISAIAFVVNMCINLLFHIYFISGGFVLYDGLLIFFESIIITASSYIFSYALPLYFQNKKRKVLSREEIVCLGLVISLAIAGTLDIKYQYFSLKNMIAFIVVLFSGYIEGPGAGAAVGVALGLVSSISDPAMPVAIGIYSFCGLISGIFKEVGKIITALAFVLSAVLLSMYTTEILNIKAVYMDTLLPALIFLIIPGRKIEKTALLVDGDKRALEFQKSYIDRVKDMMSVKLTRLSEALVGLSEILEENVNNELKKKSEINGMVEKLADKVCASCESRGQCWKKELYCTYESFIELLRNAERIGRVGINEMPEDMRRKCLRPNEMVKQVNHVIELFRLNNKWKRKLINSRVIVSEQIKGISSLMEDIVGEFSSNMEFKNDIEEEIAVALDRKGLEFSDILAIKNNRHKYEVTVYTKPCSGQQSCTKDYMGVISRCLGVKMVRDKSNCKIKEDCSLCQFRMIEAENYNIATAVSKCAKEDISGDCHSFGNIGEGRYMIAISDGMGSGSSAAIESNTTISLLEKFMEAGFERNAAIKAINSVLVLRSCEESFATIDMGLIDMYSGIGEFIKIGAAPTFIKSGRNVEIIKSTSLPVGILDEVDIESQIVEFKNGDMIVMVTDGIVDANEDLKEKWIVNALREFESGNPKDVSDYILNKAREYYGGKVQDDMTVIVSKIWKVM</sequence>
<dbReference type="PROSITE" id="PS51746">
    <property type="entry name" value="PPM_2"/>
    <property type="match status" value="1"/>
</dbReference>
<dbReference type="Gene3D" id="3.60.40.10">
    <property type="entry name" value="PPM-type phosphatase domain"/>
    <property type="match status" value="1"/>
</dbReference>
<gene>
    <name evidence="4" type="ORF">Q428_10530</name>
</gene>
<protein>
    <recommendedName>
        <fullName evidence="3">PPM-type phosphatase domain-containing protein</fullName>
    </recommendedName>
</protein>
<dbReference type="SUPFAM" id="SSF81606">
    <property type="entry name" value="PP2C-like"/>
    <property type="match status" value="1"/>
</dbReference>
<dbReference type="NCBIfam" id="TIGR02865">
    <property type="entry name" value="spore_II_E"/>
    <property type="match status" value="1"/>
</dbReference>
<reference evidence="4 5" key="1">
    <citation type="journal article" date="2014" name="Genome Announc.">
        <title>Draft Genome Sequence of Fervidicella metallireducens Strain AeBT, an Iron-Reducing Thermoanaerobe from the Great Artesian Basin.</title>
        <authorList>
            <person name="Patel B.K."/>
        </authorList>
    </citation>
    <scope>NUCLEOTIDE SEQUENCE [LARGE SCALE GENOMIC DNA]</scope>
    <source>
        <strain evidence="4 5">AeB</strain>
    </source>
</reference>
<keyword evidence="2" id="KW-0812">Transmembrane</keyword>
<dbReference type="Pfam" id="PF19732">
    <property type="entry name" value="SpoIIE_N"/>
    <property type="match status" value="1"/>
</dbReference>
<feature type="transmembrane region" description="Helical" evidence="2">
    <location>
        <begin position="272"/>
        <end position="290"/>
    </location>
</feature>
<dbReference type="Pfam" id="PF07228">
    <property type="entry name" value="SpoIIE"/>
    <property type="match status" value="1"/>
</dbReference>
<evidence type="ECO:0000313" key="4">
    <source>
        <dbReference type="EMBL" id="EYE87947.1"/>
    </source>
</evidence>
<comment type="caution">
    <text evidence="4">The sequence shown here is derived from an EMBL/GenBank/DDBJ whole genome shotgun (WGS) entry which is preliminary data.</text>
</comment>
<keyword evidence="2" id="KW-0472">Membrane</keyword>
<dbReference type="RefSeq" id="WP_035380559.1">
    <property type="nucleotide sequence ID" value="NZ_AZQP01000033.1"/>
</dbReference>
<accession>A0A017RTF9</accession>
<keyword evidence="5" id="KW-1185">Reference proteome</keyword>
<dbReference type="AlphaFoldDB" id="A0A017RTF9"/>
<dbReference type="Proteomes" id="UP000019681">
    <property type="component" value="Unassembled WGS sequence"/>
</dbReference>
<dbReference type="InterPro" id="IPR052016">
    <property type="entry name" value="Bact_Sigma-Reg"/>
</dbReference>
<feature type="domain" description="PPM-type phosphatase" evidence="3">
    <location>
        <begin position="585"/>
        <end position="792"/>
    </location>
</feature>
<dbReference type="PANTHER" id="PTHR43156:SF2">
    <property type="entry name" value="STAGE II SPORULATION PROTEIN E"/>
    <property type="match status" value="1"/>
</dbReference>
<dbReference type="STRING" id="1403537.Q428_10530"/>
<dbReference type="InterPro" id="IPR036457">
    <property type="entry name" value="PPM-type-like_dom_sf"/>
</dbReference>
<feature type="transmembrane region" description="Helical" evidence="2">
    <location>
        <begin position="27"/>
        <end position="47"/>
    </location>
</feature>
<evidence type="ECO:0000256" key="1">
    <source>
        <dbReference type="ARBA" id="ARBA00022801"/>
    </source>
</evidence>
<dbReference type="OrthoDB" id="9763774at2"/>
<evidence type="ECO:0000313" key="5">
    <source>
        <dbReference type="Proteomes" id="UP000019681"/>
    </source>
</evidence>
<dbReference type="InterPro" id="IPR014221">
    <property type="entry name" value="SpoII_E"/>
</dbReference>
<keyword evidence="1" id="KW-0378">Hydrolase</keyword>
<dbReference type="SMART" id="SM00331">
    <property type="entry name" value="PP2C_SIG"/>
    <property type="match status" value="1"/>
</dbReference>
<feature type="transmembrane region" description="Helical" evidence="2">
    <location>
        <begin position="151"/>
        <end position="173"/>
    </location>
</feature>
<dbReference type="InterPro" id="IPR045768">
    <property type="entry name" value="SpoIIE_N"/>
</dbReference>
<proteinExistence type="predicted"/>
<dbReference type="GO" id="GO:0004722">
    <property type="term" value="F:protein serine/threonine phosphatase activity"/>
    <property type="evidence" value="ECO:0007669"/>
    <property type="project" value="InterPro"/>
</dbReference>
<feature type="transmembrane region" description="Helical" evidence="2">
    <location>
        <begin position="213"/>
        <end position="241"/>
    </location>
</feature>
<keyword evidence="2" id="KW-1133">Transmembrane helix</keyword>
<feature type="transmembrane region" description="Helical" evidence="2">
    <location>
        <begin position="119"/>
        <end position="139"/>
    </location>
</feature>
<dbReference type="InterPro" id="IPR001932">
    <property type="entry name" value="PPM-type_phosphatase-like_dom"/>
</dbReference>
<dbReference type="EMBL" id="AZQP01000033">
    <property type="protein sequence ID" value="EYE87947.1"/>
    <property type="molecule type" value="Genomic_DNA"/>
</dbReference>
<evidence type="ECO:0000256" key="2">
    <source>
        <dbReference type="SAM" id="Phobius"/>
    </source>
</evidence>